<dbReference type="EMBL" id="BGZK01002286">
    <property type="protein sequence ID" value="GBP92568.1"/>
    <property type="molecule type" value="Genomic_DNA"/>
</dbReference>
<feature type="transmembrane region" description="Helical" evidence="1">
    <location>
        <begin position="102"/>
        <end position="123"/>
    </location>
</feature>
<evidence type="ECO:0000256" key="1">
    <source>
        <dbReference type="SAM" id="Phobius"/>
    </source>
</evidence>
<comment type="caution">
    <text evidence="2">The sequence shown here is derived from an EMBL/GenBank/DDBJ whole genome shotgun (WGS) entry which is preliminary data.</text>
</comment>
<keyword evidence="1" id="KW-0812">Transmembrane</keyword>
<feature type="transmembrane region" description="Helical" evidence="1">
    <location>
        <begin position="135"/>
        <end position="151"/>
    </location>
</feature>
<reference evidence="2 3" key="1">
    <citation type="journal article" date="2019" name="Commun. Biol.">
        <title>The bagworm genome reveals a unique fibroin gene that provides high tensile strength.</title>
        <authorList>
            <person name="Kono N."/>
            <person name="Nakamura H."/>
            <person name="Ohtoshi R."/>
            <person name="Tomita M."/>
            <person name="Numata K."/>
            <person name="Arakawa K."/>
        </authorList>
    </citation>
    <scope>NUCLEOTIDE SEQUENCE [LARGE SCALE GENOMIC DNA]</scope>
</reference>
<sequence>MEHDTELMLGNVVDSTLRNDEGVDLTPAQRQRLNELIESHCRIQPVHLTTIGIMATICIHSNDSPLWYKHIGMKAERCREMWWHHLLFLNNFNYWTDCMFQAWHLAMDFQVYLMCSITMLWILGRGLDPEYVLKRLLVASLILLFAIAYLFELQPQLLTINPDISDDSDINQLRRRAFLITMLTEDTLRVASSLNAPESHHAIPSHRSQNLIKRAHYVLTMIMVGSLDRGSPPWSWFTAAAPSHFLDSSLKVELRPQGLVCAILKSAMWHPVAGVRHCQTCKAYVTASCGSLTAVVSLLVGCS</sequence>
<evidence type="ECO:0000313" key="2">
    <source>
        <dbReference type="EMBL" id="GBP92568.1"/>
    </source>
</evidence>
<dbReference type="Proteomes" id="UP000299102">
    <property type="component" value="Unassembled WGS sequence"/>
</dbReference>
<dbReference type="PANTHER" id="PTHR11161">
    <property type="entry name" value="O-ACYLTRANSFERASE"/>
    <property type="match status" value="1"/>
</dbReference>
<dbReference type="OrthoDB" id="6912574at2759"/>
<dbReference type="PANTHER" id="PTHR11161:SF22">
    <property type="entry name" value="ACYLTRANSFERASE 3 DOMAIN-CONTAINING PROTEIN-RELATED"/>
    <property type="match status" value="1"/>
</dbReference>
<evidence type="ECO:0000313" key="3">
    <source>
        <dbReference type="Proteomes" id="UP000299102"/>
    </source>
</evidence>
<protein>
    <submittedName>
        <fullName evidence="2">Uncharacterized protein</fullName>
    </submittedName>
</protein>
<proteinExistence type="predicted"/>
<keyword evidence="3" id="KW-1185">Reference proteome</keyword>
<dbReference type="InterPro" id="IPR052728">
    <property type="entry name" value="O2_lipid_transport_reg"/>
</dbReference>
<accession>A0A4C1ZXW2</accession>
<name>A0A4C1ZXW2_EUMVA</name>
<dbReference type="AlphaFoldDB" id="A0A4C1ZXW2"/>
<keyword evidence="1" id="KW-0472">Membrane</keyword>
<keyword evidence="1" id="KW-1133">Transmembrane helix</keyword>
<organism evidence="2 3">
    <name type="scientific">Eumeta variegata</name>
    <name type="common">Bagworm moth</name>
    <name type="synonym">Eumeta japonica</name>
    <dbReference type="NCBI Taxonomy" id="151549"/>
    <lineage>
        <taxon>Eukaryota</taxon>
        <taxon>Metazoa</taxon>
        <taxon>Ecdysozoa</taxon>
        <taxon>Arthropoda</taxon>
        <taxon>Hexapoda</taxon>
        <taxon>Insecta</taxon>
        <taxon>Pterygota</taxon>
        <taxon>Neoptera</taxon>
        <taxon>Endopterygota</taxon>
        <taxon>Lepidoptera</taxon>
        <taxon>Glossata</taxon>
        <taxon>Ditrysia</taxon>
        <taxon>Tineoidea</taxon>
        <taxon>Psychidae</taxon>
        <taxon>Oiketicinae</taxon>
        <taxon>Eumeta</taxon>
    </lineage>
</organism>
<gene>
    <name evidence="2" type="ORF">EVAR_70942_1</name>
</gene>